<feature type="domain" description="VOC" evidence="1">
    <location>
        <begin position="6"/>
        <end position="129"/>
    </location>
</feature>
<dbReference type="RefSeq" id="WP_204653011.1">
    <property type="nucleotide sequence ID" value="NZ_JAFBFD010000004.1"/>
</dbReference>
<dbReference type="Gene3D" id="3.10.180.10">
    <property type="entry name" value="2,3-Dihydroxybiphenyl 1,2-Dioxygenase, domain 1"/>
    <property type="match status" value="2"/>
</dbReference>
<name>A0ABV9MW40_9ENTE</name>
<dbReference type="InterPro" id="IPR029068">
    <property type="entry name" value="Glyas_Bleomycin-R_OHBP_Dase"/>
</dbReference>
<proteinExistence type="predicted"/>
<reference evidence="3" key="1">
    <citation type="journal article" date="2019" name="Int. J. Syst. Evol. Microbiol.">
        <title>The Global Catalogue of Microorganisms (GCM) 10K type strain sequencing project: providing services to taxonomists for standard genome sequencing and annotation.</title>
        <authorList>
            <consortium name="The Broad Institute Genomics Platform"/>
            <consortium name="The Broad Institute Genome Sequencing Center for Infectious Disease"/>
            <person name="Wu L."/>
            <person name="Ma J."/>
        </authorList>
    </citation>
    <scope>NUCLEOTIDE SEQUENCE [LARGE SCALE GENOMIC DNA]</scope>
    <source>
        <strain evidence="3">CGMCC 1.19032</strain>
    </source>
</reference>
<dbReference type="InterPro" id="IPR004360">
    <property type="entry name" value="Glyas_Fos-R_dOase_dom"/>
</dbReference>
<evidence type="ECO:0000313" key="3">
    <source>
        <dbReference type="Proteomes" id="UP001595969"/>
    </source>
</evidence>
<sequence length="366" mass="41463">MLKTTGIHHISSIVGHAQRNVDFYAGILGLRLVKKTLNFDDKSHYHFYFGNQDGSTGLVTTFPWNDAIEGRVGDGQVGISQYAIPTGSFSFWQEQLTKKQIKHFSYTRFGQKRLGFKDPDGLELEFVEKNYPTTHHWAFGEITADQAFIGIQSASLYSQKPEKTYQVLTELLGYEKAAEDEEYHQLQVNEQLGGTLELNKKLRSNGRTGIGAVHHIAFKVKTAEIEAWRQKIIAAGLRPTEVKNRKYFKSLYFREPGGILIELATEGPGVLVDETLENLGENLLIPPHFIGESAEIEATLMPVFVREVSQLGDYGYRDRYEFEVLQGKEQLKTKIAALRSKASTQPLTEAEQKMLTQFRTQLVKLK</sequence>
<dbReference type="SUPFAM" id="SSF54593">
    <property type="entry name" value="Glyoxalase/Bleomycin resistance protein/Dihydroxybiphenyl dioxygenase"/>
    <property type="match status" value="1"/>
</dbReference>
<feature type="domain" description="VOC" evidence="1">
    <location>
        <begin position="150"/>
        <end position="266"/>
    </location>
</feature>
<dbReference type="EMBL" id="JBHSGS010000061">
    <property type="protein sequence ID" value="MFC4720232.1"/>
    <property type="molecule type" value="Genomic_DNA"/>
</dbReference>
<evidence type="ECO:0000259" key="1">
    <source>
        <dbReference type="PROSITE" id="PS51819"/>
    </source>
</evidence>
<comment type="caution">
    <text evidence="2">The sequence shown here is derived from an EMBL/GenBank/DDBJ whole genome shotgun (WGS) entry which is preliminary data.</text>
</comment>
<protein>
    <submittedName>
        <fullName evidence="2">VOC family protein</fullName>
    </submittedName>
</protein>
<dbReference type="PROSITE" id="PS51819">
    <property type="entry name" value="VOC"/>
    <property type="match status" value="2"/>
</dbReference>
<gene>
    <name evidence="2" type="ORF">ACFO5I_10910</name>
</gene>
<keyword evidence="3" id="KW-1185">Reference proteome</keyword>
<accession>A0ABV9MW40</accession>
<dbReference type="Proteomes" id="UP001595969">
    <property type="component" value="Unassembled WGS sequence"/>
</dbReference>
<evidence type="ECO:0000313" key="2">
    <source>
        <dbReference type="EMBL" id="MFC4720232.1"/>
    </source>
</evidence>
<dbReference type="PANTHER" id="PTHR36110">
    <property type="entry name" value="RING-CLEAVING DIOXYGENASE MHQE-RELATED"/>
    <property type="match status" value="1"/>
</dbReference>
<organism evidence="2 3">
    <name type="scientific">Enterococcus lemanii</name>
    <dbReference type="NCBI Taxonomy" id="1159752"/>
    <lineage>
        <taxon>Bacteria</taxon>
        <taxon>Bacillati</taxon>
        <taxon>Bacillota</taxon>
        <taxon>Bacilli</taxon>
        <taxon>Lactobacillales</taxon>
        <taxon>Enterococcaceae</taxon>
        <taxon>Enterococcus</taxon>
    </lineage>
</organism>
<dbReference type="InterPro" id="IPR052537">
    <property type="entry name" value="Extradiol_RC_dioxygenase"/>
</dbReference>
<dbReference type="PANTHER" id="PTHR36110:SF2">
    <property type="entry name" value="RING-CLEAVING DIOXYGENASE MHQE-RELATED"/>
    <property type="match status" value="1"/>
</dbReference>
<dbReference type="InterPro" id="IPR037523">
    <property type="entry name" value="VOC_core"/>
</dbReference>
<dbReference type="Pfam" id="PF00903">
    <property type="entry name" value="Glyoxalase"/>
    <property type="match status" value="2"/>
</dbReference>